<evidence type="ECO:0000313" key="3">
    <source>
        <dbReference type="EMBL" id="TLS49362.1"/>
    </source>
</evidence>
<dbReference type="GO" id="GO:0050043">
    <property type="term" value="F:lactate racemase activity"/>
    <property type="evidence" value="ECO:0007669"/>
    <property type="project" value="InterPro"/>
</dbReference>
<evidence type="ECO:0000313" key="4">
    <source>
        <dbReference type="Proteomes" id="UP000309676"/>
    </source>
</evidence>
<sequence length="421" mass="46171">MRFAYGTEELTVTWPYADPVVLSYRTPVAEGADADALLRQALRSPIDSPSLPELAAGRRDAVILVSDVTRLSPTASFLAQLLDALNEGGIPDERVRVVVALGTHRAQTADELRGIAGESAFRRVLVENHSAASEDCLFVGTTSLGTPIELNRKVAEADLRIATGNIEPHRLVGLSGGCKALFPGVASAASIERHHGLSHRYRAVPGFADNPLHRDIEEACAMVPIHFLYNVVADHRRRALAAFAGHPTEAHRRGASFARDQFLVSNERKYDVVVASAGGYPKDMQLYQAIKSLENAAAFAKPGGSILLIARCQELYGNGTFLEWAETRIDRERAVRELEERFVLGAHKLHILHQVLQKHRVFLYSDVPRPLAELLGFRTVSDLQLWIDEAARRGASMAAMPCASLTFPDLSVRDNEMGFQV</sequence>
<dbReference type="AlphaFoldDB" id="A0A5R9FZ73"/>
<dbReference type="InterPro" id="IPR048068">
    <property type="entry name" value="LarA-like"/>
</dbReference>
<evidence type="ECO:0000259" key="2">
    <source>
        <dbReference type="Pfam" id="PF21113"/>
    </source>
</evidence>
<dbReference type="EMBL" id="VCIW01000022">
    <property type="protein sequence ID" value="TLS49362.1"/>
    <property type="molecule type" value="Genomic_DNA"/>
</dbReference>
<dbReference type="PANTHER" id="PTHR33171">
    <property type="entry name" value="LAR_N DOMAIN-CONTAINING PROTEIN"/>
    <property type="match status" value="1"/>
</dbReference>
<keyword evidence="4" id="KW-1185">Reference proteome</keyword>
<dbReference type="Gene3D" id="3.90.226.30">
    <property type="match status" value="1"/>
</dbReference>
<dbReference type="PANTHER" id="PTHR33171:SF17">
    <property type="entry name" value="LARA-LIKE N-TERMINAL DOMAIN-CONTAINING PROTEIN"/>
    <property type="match status" value="1"/>
</dbReference>
<evidence type="ECO:0000259" key="1">
    <source>
        <dbReference type="Pfam" id="PF09861"/>
    </source>
</evidence>
<dbReference type="RefSeq" id="WP_138197339.1">
    <property type="nucleotide sequence ID" value="NZ_VCIW01000022.1"/>
</dbReference>
<gene>
    <name evidence="3" type="primary">larA</name>
    <name evidence="3" type="ORF">FE782_26300</name>
</gene>
<dbReference type="NCBIfam" id="NF033504">
    <property type="entry name" value="Ni_dep_LarA"/>
    <property type="match status" value="1"/>
</dbReference>
<protein>
    <submittedName>
        <fullName evidence="3">Nickel-dependent lactate racemase</fullName>
    </submittedName>
</protein>
<dbReference type="Pfam" id="PF21113">
    <property type="entry name" value="LarA_C"/>
    <property type="match status" value="1"/>
</dbReference>
<dbReference type="InterPro" id="IPR048520">
    <property type="entry name" value="LarA_C"/>
</dbReference>
<accession>A0A5R9FZ73</accession>
<feature type="domain" description="LarA-like N-terminal" evidence="1">
    <location>
        <begin position="5"/>
        <end position="198"/>
    </location>
</feature>
<comment type="caution">
    <text evidence="3">The sequence shown here is derived from an EMBL/GenBank/DDBJ whole genome shotgun (WGS) entry which is preliminary data.</text>
</comment>
<name>A0A5R9FZ73_9BACL</name>
<reference evidence="3 4" key="1">
    <citation type="submission" date="2019-05" db="EMBL/GenBank/DDBJ databases">
        <authorList>
            <person name="Narsing Rao M.P."/>
            <person name="Li W.J."/>
        </authorList>
    </citation>
    <scope>NUCLEOTIDE SEQUENCE [LARGE SCALE GENOMIC DNA]</scope>
    <source>
        <strain evidence="3 4">SYSU_K30003</strain>
    </source>
</reference>
<dbReference type="Gene3D" id="3.40.50.11440">
    <property type="match status" value="1"/>
</dbReference>
<dbReference type="InterPro" id="IPR018657">
    <property type="entry name" value="LarA-like_N"/>
</dbReference>
<dbReference type="InterPro" id="IPR047926">
    <property type="entry name" value="Ni_dep_LarA"/>
</dbReference>
<proteinExistence type="predicted"/>
<dbReference type="Pfam" id="PF09861">
    <property type="entry name" value="Lar_N"/>
    <property type="match status" value="1"/>
</dbReference>
<dbReference type="OrthoDB" id="9770545at2"/>
<feature type="domain" description="Lactate racemase C-terminal" evidence="2">
    <location>
        <begin position="268"/>
        <end position="384"/>
    </location>
</feature>
<dbReference type="Proteomes" id="UP000309676">
    <property type="component" value="Unassembled WGS sequence"/>
</dbReference>
<organism evidence="3 4">
    <name type="scientific">Paenibacillus antri</name>
    <dbReference type="NCBI Taxonomy" id="2582848"/>
    <lineage>
        <taxon>Bacteria</taxon>
        <taxon>Bacillati</taxon>
        <taxon>Bacillota</taxon>
        <taxon>Bacilli</taxon>
        <taxon>Bacillales</taxon>
        <taxon>Paenibacillaceae</taxon>
        <taxon>Paenibacillus</taxon>
    </lineage>
</organism>
<dbReference type="InterPro" id="IPR043166">
    <property type="entry name" value="LarA-like_C"/>
</dbReference>